<keyword evidence="1" id="KW-0812">Transmembrane</keyword>
<keyword evidence="1" id="KW-0472">Membrane</keyword>
<evidence type="ECO:0000313" key="3">
    <source>
        <dbReference type="Proteomes" id="UP000779049"/>
    </source>
</evidence>
<dbReference type="EMBL" id="VIRV01000012">
    <property type="protein sequence ID" value="MBY0759215.1"/>
    <property type="molecule type" value="Genomic_DNA"/>
</dbReference>
<dbReference type="InterPro" id="IPR012156">
    <property type="entry name" value="Cold_shock_CspA"/>
</dbReference>
<sequence>MAAWNIAVFALYGIDKWKAKHQRWRVSESALLLCAFLGGSLGALVGMEVFRHKTKKWKFRILVPVFLILQAAVALWIIR</sequence>
<keyword evidence="3" id="KW-1185">Reference proteome</keyword>
<name>A0ABS7L8T5_9FIRM</name>
<dbReference type="Pfam" id="PF06961">
    <property type="entry name" value="DUF1294"/>
    <property type="match status" value="1"/>
</dbReference>
<gene>
    <name evidence="2" type="ORF">FLB61_08975</name>
</gene>
<dbReference type="Proteomes" id="UP000779049">
    <property type="component" value="Unassembled WGS sequence"/>
</dbReference>
<evidence type="ECO:0000313" key="2">
    <source>
        <dbReference type="EMBL" id="MBY0759215.1"/>
    </source>
</evidence>
<dbReference type="InterPro" id="IPR010718">
    <property type="entry name" value="DUF1294"/>
</dbReference>
<evidence type="ECO:0000256" key="1">
    <source>
        <dbReference type="SAM" id="Phobius"/>
    </source>
</evidence>
<proteinExistence type="predicted"/>
<feature type="transmembrane region" description="Helical" evidence="1">
    <location>
        <begin position="59"/>
        <end position="78"/>
    </location>
</feature>
<feature type="transmembrane region" description="Helical" evidence="1">
    <location>
        <begin position="30"/>
        <end position="47"/>
    </location>
</feature>
<organism evidence="2 3">
    <name type="scientific">Sellimonas caecigallum</name>
    <dbReference type="NCBI Taxonomy" id="2592333"/>
    <lineage>
        <taxon>Bacteria</taxon>
        <taxon>Bacillati</taxon>
        <taxon>Bacillota</taxon>
        <taxon>Clostridia</taxon>
        <taxon>Lachnospirales</taxon>
        <taxon>Lachnospiraceae</taxon>
        <taxon>Sellimonas</taxon>
    </lineage>
</organism>
<keyword evidence="1" id="KW-1133">Transmembrane helix</keyword>
<protein>
    <submittedName>
        <fullName evidence="2">DUF1294 domain-containing protein</fullName>
    </submittedName>
</protein>
<dbReference type="PIRSF" id="PIRSF002599">
    <property type="entry name" value="Cold_shock_A"/>
    <property type="match status" value="1"/>
</dbReference>
<reference evidence="2 3" key="1">
    <citation type="journal article" date="2020" name="New Microbes New Infect">
        <title>Sellimonas caecigallum sp. nov., description and genome sequence of a new member of the Sellimonas genus isolated from the cecum of feral chicken.</title>
        <authorList>
            <person name="Wongkuna S."/>
            <person name="Ghimire S."/>
            <person name="Antony L."/>
            <person name="Chankhamhaengdecha S."/>
            <person name="Janvilisri T."/>
            <person name="Scaria J."/>
        </authorList>
    </citation>
    <scope>NUCLEOTIDE SEQUENCE [LARGE SCALE GENOMIC DNA]</scope>
    <source>
        <strain evidence="2 3">SW451</strain>
    </source>
</reference>
<comment type="caution">
    <text evidence="2">The sequence shown here is derived from an EMBL/GenBank/DDBJ whole genome shotgun (WGS) entry which is preliminary data.</text>
</comment>
<accession>A0ABS7L8T5</accession>